<dbReference type="InterPro" id="IPR011044">
    <property type="entry name" value="Quino_amine_DH_bsu"/>
</dbReference>
<evidence type="ECO:0000256" key="1">
    <source>
        <dbReference type="SAM" id="Phobius"/>
    </source>
</evidence>
<sequence>MPKRIVFFFIGFVVLASLVYYGFNQLKDSREEVDLWTLVPEDAVLVVETNNHTALVEHLRETELWDNFSMLPAARHFEENIAYLDSAAAGNQRLERFLDKKDILTSIHVEGKNDIQFAYYIPISTVGEHRFYRTFIESISKSSAFTEETHDYKGFLLTDITNTRLGTTFTYFSYHNNVIVSPSPVLIEEIVRRINRAKLTSIATGFEKTNYLDQPDVYANVFVNYRALPDLFELFVRDELMPQVRYLASLCQNGKLELKLEQDKIFMNGFSNPERLKDSFHSNIAPVKPQPLLIRNYLPIRTAVMMHFGLDEVTRLRQEAQAEGTAYGTILDSLSQTFSNEVALAYMEAYNITSSPDKIVYAHLGNVDLAGTLLSRLGEHLSDARKKSAFTEQYGSYTIQLLDVPELPAQLFGKLFSGFDQSYIVQVDDYLIFAPDISTLRALLDDISDENVWGKSVAQKAFLEETLQEANFSLFINTVNAWYVLSRSVTDDDREELLQNALLIKRFNQVSLQFAKVEKQYYTSLVIRKQERSSTSRESRFTVGLTLSFGNLLYSRPLPIQNAVDRSKEIVVQDSVNVLFNITANGSLGWVDSVGSKVRGTIKQIEYGPDKKLRHVFVTENRIHAIDNQGRSLDNFPFNLPDSVNVQHLAAFDYNKDGDYRLLVDDNLGNLYMYDILGTAIPGWQPRRMDYRLAAKPQHLSVGGQDVILVLLENGYVYALNRNGETYPGFPFSLKSPVTSGAFAKLGSDLKRSEITAVTKYGAVVVFNLQGKVLQREQLIRPSKSAMFNLVPESSNGRSFIIARQDQGRVVLFDQDLKEVLDKRYVTSAPKIVQYYHFGGDKKVFAITETGPQKTYLYNSKATLIGDRTLESNQPVTIYYNEVANNYSLYKVYGRELTKLEFKLPE</sequence>
<gene>
    <name evidence="2" type="ORF">ACFSKU_12955</name>
</gene>
<dbReference type="SUPFAM" id="SSF50969">
    <property type="entry name" value="YVTN repeat-like/Quinoprotein amine dehydrogenase"/>
    <property type="match status" value="1"/>
</dbReference>
<evidence type="ECO:0000313" key="3">
    <source>
        <dbReference type="Proteomes" id="UP001597369"/>
    </source>
</evidence>
<evidence type="ECO:0000313" key="2">
    <source>
        <dbReference type="EMBL" id="MFD2067798.1"/>
    </source>
</evidence>
<keyword evidence="3" id="KW-1185">Reference proteome</keyword>
<protein>
    <recommendedName>
        <fullName evidence="4">DUF3352 domain-containing protein</fullName>
    </recommendedName>
</protein>
<reference evidence="3" key="1">
    <citation type="journal article" date="2019" name="Int. J. Syst. Evol. Microbiol.">
        <title>The Global Catalogue of Microorganisms (GCM) 10K type strain sequencing project: providing services to taxonomists for standard genome sequencing and annotation.</title>
        <authorList>
            <consortium name="The Broad Institute Genomics Platform"/>
            <consortium name="The Broad Institute Genome Sequencing Center for Infectious Disease"/>
            <person name="Wu L."/>
            <person name="Ma J."/>
        </authorList>
    </citation>
    <scope>NUCLEOTIDE SEQUENCE [LARGE SCALE GENOMIC DNA]</scope>
    <source>
        <strain evidence="3">JCM 16545</strain>
    </source>
</reference>
<comment type="caution">
    <text evidence="2">The sequence shown here is derived from an EMBL/GenBank/DDBJ whole genome shotgun (WGS) entry which is preliminary data.</text>
</comment>
<keyword evidence="1" id="KW-1133">Transmembrane helix</keyword>
<keyword evidence="1" id="KW-0812">Transmembrane</keyword>
<accession>A0ABW4WZX9</accession>
<dbReference type="RefSeq" id="WP_229958726.1">
    <property type="nucleotide sequence ID" value="NZ_JAJJWI010000003.1"/>
</dbReference>
<proteinExistence type="predicted"/>
<name>A0ABW4WZX9_9BACT</name>
<feature type="transmembrane region" description="Helical" evidence="1">
    <location>
        <begin position="5"/>
        <end position="23"/>
    </location>
</feature>
<dbReference type="EMBL" id="JBHUHV010000039">
    <property type="protein sequence ID" value="MFD2067798.1"/>
    <property type="molecule type" value="Genomic_DNA"/>
</dbReference>
<evidence type="ECO:0008006" key="4">
    <source>
        <dbReference type="Google" id="ProtNLM"/>
    </source>
</evidence>
<organism evidence="2 3">
    <name type="scientific">Pontibacter silvestris</name>
    <dbReference type="NCBI Taxonomy" id="2305183"/>
    <lineage>
        <taxon>Bacteria</taxon>
        <taxon>Pseudomonadati</taxon>
        <taxon>Bacteroidota</taxon>
        <taxon>Cytophagia</taxon>
        <taxon>Cytophagales</taxon>
        <taxon>Hymenobacteraceae</taxon>
        <taxon>Pontibacter</taxon>
    </lineage>
</organism>
<keyword evidence="1" id="KW-0472">Membrane</keyword>
<dbReference type="Proteomes" id="UP001597369">
    <property type="component" value="Unassembled WGS sequence"/>
</dbReference>